<evidence type="ECO:0000256" key="1">
    <source>
        <dbReference type="ARBA" id="ARBA00022737"/>
    </source>
</evidence>
<feature type="repeat" description="NHL" evidence="2">
    <location>
        <begin position="169"/>
        <end position="212"/>
    </location>
</feature>
<dbReference type="SUPFAM" id="SSF101898">
    <property type="entry name" value="NHL repeat"/>
    <property type="match status" value="1"/>
</dbReference>
<keyword evidence="3" id="KW-1185">Reference proteome</keyword>
<gene>
    <name evidence="4" type="primary">LOC102808065</name>
</gene>
<dbReference type="PANTHER" id="PTHR24104">
    <property type="entry name" value="E3 UBIQUITIN-PROTEIN LIGASE NHLRC1-RELATED"/>
    <property type="match status" value="1"/>
</dbReference>
<feature type="non-terminal residue" evidence="4">
    <location>
        <position position="242"/>
    </location>
</feature>
<dbReference type="PANTHER" id="PTHR24104:SF25">
    <property type="entry name" value="PROTEIN LIN-41"/>
    <property type="match status" value="1"/>
</dbReference>
<protein>
    <submittedName>
        <fullName evidence="4">RING finger protein nhl-1-like</fullName>
    </submittedName>
</protein>
<dbReference type="PROSITE" id="PS51125">
    <property type="entry name" value="NHL"/>
    <property type="match status" value="1"/>
</dbReference>
<dbReference type="Proteomes" id="UP000694865">
    <property type="component" value="Unplaced"/>
</dbReference>
<accession>A0ABM0MHN3</accession>
<dbReference type="Pfam" id="PF01436">
    <property type="entry name" value="NHL"/>
    <property type="match status" value="2"/>
</dbReference>
<keyword evidence="1" id="KW-0677">Repeat</keyword>
<dbReference type="Gene3D" id="2.120.10.30">
    <property type="entry name" value="TolB, C-terminal domain"/>
    <property type="match status" value="2"/>
</dbReference>
<evidence type="ECO:0000313" key="4">
    <source>
        <dbReference type="RefSeq" id="XP_006819524.1"/>
    </source>
</evidence>
<dbReference type="InterPro" id="IPR001258">
    <property type="entry name" value="NHL_repeat"/>
</dbReference>
<evidence type="ECO:0000313" key="3">
    <source>
        <dbReference type="Proteomes" id="UP000694865"/>
    </source>
</evidence>
<sequence length="242" mass="27594">EKIRTDAAGMVEDSATVCSQETRDLPSHRTVTRVETIEDKGSQTRKYNEPKELTTNDKGELVVADWKKERVQILDWTGHCRICLSFKSFGKQIKPCGVAVSRDGKYYIIDRSNHQIVVCGEDNTIITTFRHYYKSIRLSAIALTMNEYVLVTDWHKHCLSKYTVDGIYVADLGEEGEGACQFKPLKSVVVNSKNQIIVSDGSNHRIQVFDSQFRFLYSRGSTRDNQLLDPWGVDVDSQDNIY</sequence>
<dbReference type="InterPro" id="IPR011042">
    <property type="entry name" value="6-blade_b-propeller_TolB-like"/>
</dbReference>
<proteinExistence type="predicted"/>
<organism evidence="3 4">
    <name type="scientific">Saccoglossus kowalevskii</name>
    <name type="common">Acorn worm</name>
    <dbReference type="NCBI Taxonomy" id="10224"/>
    <lineage>
        <taxon>Eukaryota</taxon>
        <taxon>Metazoa</taxon>
        <taxon>Hemichordata</taxon>
        <taxon>Enteropneusta</taxon>
        <taxon>Harrimaniidae</taxon>
        <taxon>Saccoglossus</taxon>
    </lineage>
</organism>
<dbReference type="InterPro" id="IPR050952">
    <property type="entry name" value="TRIM-NHL_E3_ligases"/>
</dbReference>
<dbReference type="CDD" id="cd05819">
    <property type="entry name" value="NHL"/>
    <property type="match status" value="1"/>
</dbReference>
<reference evidence="4" key="1">
    <citation type="submission" date="2025-08" db="UniProtKB">
        <authorList>
            <consortium name="RefSeq"/>
        </authorList>
    </citation>
    <scope>IDENTIFICATION</scope>
    <source>
        <tissue evidence="4">Testes</tissue>
    </source>
</reference>
<evidence type="ECO:0000256" key="2">
    <source>
        <dbReference type="PROSITE-ProRule" id="PRU00504"/>
    </source>
</evidence>
<feature type="non-terminal residue" evidence="4">
    <location>
        <position position="1"/>
    </location>
</feature>
<name>A0ABM0MHN3_SACKO</name>
<dbReference type="GeneID" id="102808065"/>
<dbReference type="RefSeq" id="XP_006819524.1">
    <property type="nucleotide sequence ID" value="XM_006819461.1"/>
</dbReference>